<evidence type="ECO:0000256" key="1">
    <source>
        <dbReference type="SAM" id="Phobius"/>
    </source>
</evidence>
<keyword evidence="1" id="KW-1133">Transmembrane helix</keyword>
<organism evidence="2">
    <name type="scientific">marine metagenome</name>
    <dbReference type="NCBI Taxonomy" id="408172"/>
    <lineage>
        <taxon>unclassified sequences</taxon>
        <taxon>metagenomes</taxon>
        <taxon>ecological metagenomes</taxon>
    </lineage>
</organism>
<keyword evidence="1" id="KW-0472">Membrane</keyword>
<dbReference type="AlphaFoldDB" id="A0A381NG95"/>
<evidence type="ECO:0000313" key="2">
    <source>
        <dbReference type="EMBL" id="SUZ52848.1"/>
    </source>
</evidence>
<accession>A0A381NG95</accession>
<sequence>MIIPVLAHHTLGINQTGKATASPQIPINKELYVGDYFISITVLPGHPDPQTVTRVVSYTKNLKTNQVFLGKMNFQVTKKNWFWTEDHFLKGSQYPIEDRHIQLMEFQETGNYNILLSFVENKERHTVFIELKVGEPINPLKYGLVIFFAFGAGWIIWKSQKKLRKFRPV</sequence>
<keyword evidence="1" id="KW-0812">Transmembrane</keyword>
<gene>
    <name evidence="2" type="ORF">METZ01_LOCUS5702</name>
</gene>
<reference evidence="2" key="1">
    <citation type="submission" date="2018-05" db="EMBL/GenBank/DDBJ databases">
        <authorList>
            <person name="Lanie J.A."/>
            <person name="Ng W.-L."/>
            <person name="Kazmierczak K.M."/>
            <person name="Andrzejewski T.M."/>
            <person name="Davidsen T.M."/>
            <person name="Wayne K.J."/>
            <person name="Tettelin H."/>
            <person name="Glass J.I."/>
            <person name="Rusch D."/>
            <person name="Podicherti R."/>
            <person name="Tsui H.-C.T."/>
            <person name="Winkler M.E."/>
        </authorList>
    </citation>
    <scope>NUCLEOTIDE SEQUENCE</scope>
</reference>
<proteinExistence type="predicted"/>
<feature type="transmembrane region" description="Helical" evidence="1">
    <location>
        <begin position="140"/>
        <end position="157"/>
    </location>
</feature>
<dbReference type="EMBL" id="UINC01000298">
    <property type="protein sequence ID" value="SUZ52848.1"/>
    <property type="molecule type" value="Genomic_DNA"/>
</dbReference>
<protein>
    <submittedName>
        <fullName evidence="2">Uncharacterized protein</fullName>
    </submittedName>
</protein>
<name>A0A381NG95_9ZZZZ</name>